<name>A0A4S8NGU5_9ACTN</name>
<dbReference type="Proteomes" id="UP000307087">
    <property type="component" value="Unassembled WGS sequence"/>
</dbReference>
<reference evidence="1 2" key="1">
    <citation type="journal article" date="2009" name="Int. J. Syst. Evol. Microbiol.">
        <title>Nocardioides caeni sp. nov., isolated from wastewater.</title>
        <authorList>
            <person name="Yoon J.H."/>
            <person name="Kang S.J."/>
            <person name="Park S."/>
            <person name="Kim W."/>
            <person name="Oh T.K."/>
        </authorList>
    </citation>
    <scope>NUCLEOTIDE SEQUENCE [LARGE SCALE GENOMIC DNA]</scope>
    <source>
        <strain evidence="1 2">DSM 23134</strain>
    </source>
</reference>
<dbReference type="AlphaFoldDB" id="A0A4S8NGU5"/>
<sequence>MTVGYLMLYGNGWTQRWAIAPGTEDHIRTQIAEIGTPATGQLTVVDPGSDSEVTLWVAWALVAAAVVLDGSPRSVEDGASGQYA</sequence>
<evidence type="ECO:0000313" key="2">
    <source>
        <dbReference type="Proteomes" id="UP000307087"/>
    </source>
</evidence>
<protein>
    <submittedName>
        <fullName evidence="1">Uncharacterized protein</fullName>
    </submittedName>
</protein>
<dbReference type="RefSeq" id="WP_345481833.1">
    <property type="nucleotide sequence ID" value="NZ_BAABLS010000010.1"/>
</dbReference>
<accession>A0A4S8NGU5</accession>
<comment type="caution">
    <text evidence="1">The sequence shown here is derived from an EMBL/GenBank/DDBJ whole genome shotgun (WGS) entry which is preliminary data.</text>
</comment>
<proteinExistence type="predicted"/>
<organism evidence="1 2">
    <name type="scientific">Nocardioides caeni</name>
    <dbReference type="NCBI Taxonomy" id="574700"/>
    <lineage>
        <taxon>Bacteria</taxon>
        <taxon>Bacillati</taxon>
        <taxon>Actinomycetota</taxon>
        <taxon>Actinomycetes</taxon>
        <taxon>Propionibacteriales</taxon>
        <taxon>Nocardioidaceae</taxon>
        <taxon>Nocardioides</taxon>
    </lineage>
</organism>
<keyword evidence="2" id="KW-1185">Reference proteome</keyword>
<evidence type="ECO:0000313" key="1">
    <source>
        <dbReference type="EMBL" id="THV15987.1"/>
    </source>
</evidence>
<dbReference type="EMBL" id="STGW01000003">
    <property type="protein sequence ID" value="THV15987.1"/>
    <property type="molecule type" value="Genomic_DNA"/>
</dbReference>
<gene>
    <name evidence="1" type="ORF">E9934_06515</name>
</gene>